<accession>A0A377IZZ6</accession>
<evidence type="ECO:0000256" key="1">
    <source>
        <dbReference type="SAM" id="MobiDB-lite"/>
    </source>
</evidence>
<dbReference type="SUPFAM" id="SSF53300">
    <property type="entry name" value="vWA-like"/>
    <property type="match status" value="1"/>
</dbReference>
<evidence type="ECO:0000256" key="2">
    <source>
        <dbReference type="SAM" id="Phobius"/>
    </source>
</evidence>
<sequence>MQRLARFKLEEINQNAAVLFEHYDEMLKIVRAHLPPSTATLFAKPEIKSDQVTVEWYSELEGQPYLVSEDEAGKATLQRISPLIQQRLNAITALTQSLTAKGAINAEQSAWLTQLVEGANHNTRQIYLVNNEPVITGWGIGKKVEPPAPPPPPPVVPVAAPKHRWCCWLLPLLLLLLGLLAWWWFNREPVVPPKVEPPKVEEPKKEEPKKEELKPEPPKEQPKVEEPKPEPVQEPVKEEPKVEEPVVEKPQEPVEPPKEEPKQPPQKVCKPKYKPGETPQMVMIFDNSASMLYSLLESPQSIEAFNERWERYGVTETEIQYMQRLPNRLSTAKKSSASIINSIGKNVDIGLVSLKTCPAAINHGFYSPAKRGVLKAKIQAMKPGEEQSGTPLYNGLQVASSMVDGVKRDAFILILSDGKDNCSKADICSLAHHIAKQKPRLKVNVVDIGGARAANCVATATGGKVFTANNQKQVVSMINQAITPMTKTDECE</sequence>
<feature type="region of interest" description="Disordered" evidence="1">
    <location>
        <begin position="193"/>
        <end position="275"/>
    </location>
</feature>
<dbReference type="EMBL" id="UGHS01000004">
    <property type="protein sequence ID" value="STO93834.1"/>
    <property type="molecule type" value="Genomic_DNA"/>
</dbReference>
<keyword evidence="4" id="KW-1185">Reference proteome</keyword>
<gene>
    <name evidence="3" type="ORF">NCTC13335_01749</name>
</gene>
<protein>
    <submittedName>
        <fullName evidence="3">Uncharacterized protein conserved in bacteria</fullName>
    </submittedName>
</protein>
<organism evidence="3 4">
    <name type="scientific">Haemophilus pittmaniae</name>
    <dbReference type="NCBI Taxonomy" id="249188"/>
    <lineage>
        <taxon>Bacteria</taxon>
        <taxon>Pseudomonadati</taxon>
        <taxon>Pseudomonadota</taxon>
        <taxon>Gammaproteobacteria</taxon>
        <taxon>Pasteurellales</taxon>
        <taxon>Pasteurellaceae</taxon>
        <taxon>Haemophilus</taxon>
    </lineage>
</organism>
<keyword evidence="2" id="KW-0812">Transmembrane</keyword>
<dbReference type="Proteomes" id="UP000255264">
    <property type="component" value="Unassembled WGS sequence"/>
</dbReference>
<evidence type="ECO:0000313" key="3">
    <source>
        <dbReference type="EMBL" id="STO93834.1"/>
    </source>
</evidence>
<dbReference type="AlphaFoldDB" id="A0A377IZZ6"/>
<keyword evidence="2" id="KW-1133">Transmembrane helix</keyword>
<dbReference type="Gene3D" id="3.40.50.410">
    <property type="entry name" value="von Willebrand factor, type A domain"/>
    <property type="match status" value="1"/>
</dbReference>
<dbReference type="InterPro" id="IPR036465">
    <property type="entry name" value="vWFA_dom_sf"/>
</dbReference>
<name>A0A377IZZ6_9PAST</name>
<evidence type="ECO:0000313" key="4">
    <source>
        <dbReference type="Proteomes" id="UP000255264"/>
    </source>
</evidence>
<reference evidence="3 4" key="1">
    <citation type="submission" date="2018-06" db="EMBL/GenBank/DDBJ databases">
        <authorList>
            <consortium name="Pathogen Informatics"/>
            <person name="Doyle S."/>
        </authorList>
    </citation>
    <scope>NUCLEOTIDE SEQUENCE [LARGE SCALE GENOMIC DNA]</scope>
    <source>
        <strain evidence="3 4">NCTC13335</strain>
    </source>
</reference>
<keyword evidence="2" id="KW-0472">Membrane</keyword>
<proteinExistence type="predicted"/>
<dbReference type="RefSeq" id="WP_115003435.1">
    <property type="nucleotide sequence ID" value="NZ_UGHS01000004.1"/>
</dbReference>
<feature type="transmembrane region" description="Helical" evidence="2">
    <location>
        <begin position="165"/>
        <end position="185"/>
    </location>
</feature>
<dbReference type="OrthoDB" id="5755451at2"/>
<feature type="compositionally biased region" description="Basic and acidic residues" evidence="1">
    <location>
        <begin position="196"/>
        <end position="262"/>
    </location>
</feature>